<dbReference type="SUPFAM" id="SSF46689">
    <property type="entry name" value="Homeodomain-like"/>
    <property type="match status" value="1"/>
</dbReference>
<sequence length="347" mass="40278">MKQYRESVVKRFLHGERPGDIFRLLKPHGVKRNFVYKTIRRFQETASTKDRARSGRPRLARTPRVIKVVRERIRRKKNRSIRKMAADLNVFIGTAHTIFSKDLGCKPYKKRKVHGVSEATREKRLNRAKMILTRHAGQEFVFSDEKLFVLQQPHNVQNDRVWAPTRDSIPECSLNIPRFQNVKINAAYYKTEVLEKVVAPSLQSLYGDDHYVFQQDGAPAHTANVVQAWCRANLTDFLDKTLWPPSSPDLNPLDFFVWSYMMSKLNDYTISTLDQFKMVILKIWDEMPMQAVRAACDAFEKRLKLLNISVRCCFSPTSGTSYIRQIILELVSPPCPLCCAPRRFVPC</sequence>
<reference evidence="2" key="2">
    <citation type="submission" date="2025-05" db="UniProtKB">
        <authorList>
            <consortium name="EnsemblMetazoa"/>
        </authorList>
    </citation>
    <scope>IDENTIFICATION</scope>
    <source>
        <strain evidence="2">Foshan</strain>
    </source>
</reference>
<organism evidence="2 3">
    <name type="scientific">Aedes albopictus</name>
    <name type="common">Asian tiger mosquito</name>
    <name type="synonym">Stegomyia albopicta</name>
    <dbReference type="NCBI Taxonomy" id="7160"/>
    <lineage>
        <taxon>Eukaryota</taxon>
        <taxon>Metazoa</taxon>
        <taxon>Ecdysozoa</taxon>
        <taxon>Arthropoda</taxon>
        <taxon>Hexapoda</taxon>
        <taxon>Insecta</taxon>
        <taxon>Pterygota</taxon>
        <taxon>Neoptera</taxon>
        <taxon>Endopterygota</taxon>
        <taxon>Diptera</taxon>
        <taxon>Nematocera</taxon>
        <taxon>Culicoidea</taxon>
        <taxon>Culicidae</taxon>
        <taxon>Culicinae</taxon>
        <taxon>Aedini</taxon>
        <taxon>Aedes</taxon>
        <taxon>Stegomyia</taxon>
    </lineage>
</organism>
<dbReference type="PANTHER" id="PTHR46068:SF1">
    <property type="entry name" value="TRANSPOSASE IS30-LIKE HTH DOMAIN-CONTAINING PROTEIN"/>
    <property type="match status" value="1"/>
</dbReference>
<dbReference type="EnsemblMetazoa" id="AALFPA23_016745.R24439">
    <property type="protein sequence ID" value="AALFPA23_016745.P24439"/>
    <property type="gene ID" value="AALFPA23_016745"/>
</dbReference>
<evidence type="ECO:0000256" key="1">
    <source>
        <dbReference type="ARBA" id="ARBA00004123"/>
    </source>
</evidence>
<keyword evidence="3" id="KW-1185">Reference proteome</keyword>
<comment type="subcellular location">
    <subcellularLocation>
        <location evidence="1">Nucleus</location>
    </subcellularLocation>
</comment>
<accession>A0ABM1ZAZ3</accession>
<dbReference type="InterPro" id="IPR009057">
    <property type="entry name" value="Homeodomain-like_sf"/>
</dbReference>
<evidence type="ECO:0008006" key="4">
    <source>
        <dbReference type="Google" id="ProtNLM"/>
    </source>
</evidence>
<dbReference type="RefSeq" id="XP_062703767.1">
    <property type="nucleotide sequence ID" value="XM_062847783.1"/>
</dbReference>
<dbReference type="InterPro" id="IPR036397">
    <property type="entry name" value="RNaseH_sf"/>
</dbReference>
<evidence type="ECO:0000313" key="3">
    <source>
        <dbReference type="Proteomes" id="UP000069940"/>
    </source>
</evidence>
<proteinExistence type="predicted"/>
<evidence type="ECO:0000313" key="2">
    <source>
        <dbReference type="EnsemblMetazoa" id="AALFPA23_016745.P24439"/>
    </source>
</evidence>
<dbReference type="Proteomes" id="UP000069940">
    <property type="component" value="Unassembled WGS sequence"/>
</dbReference>
<dbReference type="GeneID" id="115255511"/>
<protein>
    <recommendedName>
        <fullName evidence="4">Tc1-like transposase DDE domain-containing protein</fullName>
    </recommendedName>
</protein>
<dbReference type="PANTHER" id="PTHR46068">
    <property type="entry name" value="PROTEIN CBG27172"/>
    <property type="match status" value="1"/>
</dbReference>
<reference evidence="3" key="1">
    <citation type="journal article" date="2015" name="Proc. Natl. Acad. Sci. U.S.A.">
        <title>Genome sequence of the Asian Tiger mosquito, Aedes albopictus, reveals insights into its biology, genetics, and evolution.</title>
        <authorList>
            <person name="Chen X.G."/>
            <person name="Jiang X."/>
            <person name="Gu J."/>
            <person name="Xu M."/>
            <person name="Wu Y."/>
            <person name="Deng Y."/>
            <person name="Zhang C."/>
            <person name="Bonizzoni M."/>
            <person name="Dermauw W."/>
            <person name="Vontas J."/>
            <person name="Armbruster P."/>
            <person name="Huang X."/>
            <person name="Yang Y."/>
            <person name="Zhang H."/>
            <person name="He W."/>
            <person name="Peng H."/>
            <person name="Liu Y."/>
            <person name="Wu K."/>
            <person name="Chen J."/>
            <person name="Lirakis M."/>
            <person name="Topalis P."/>
            <person name="Van Leeuwen T."/>
            <person name="Hall A.B."/>
            <person name="Jiang X."/>
            <person name="Thorpe C."/>
            <person name="Mueller R.L."/>
            <person name="Sun C."/>
            <person name="Waterhouse R.M."/>
            <person name="Yan G."/>
            <person name="Tu Z.J."/>
            <person name="Fang X."/>
            <person name="James A.A."/>
        </authorList>
    </citation>
    <scope>NUCLEOTIDE SEQUENCE [LARGE SCALE GENOMIC DNA]</scope>
    <source>
        <strain evidence="3">Foshan</strain>
    </source>
</reference>
<name>A0ABM1ZAZ3_AEDAL</name>
<dbReference type="Gene3D" id="3.30.420.10">
    <property type="entry name" value="Ribonuclease H-like superfamily/Ribonuclease H"/>
    <property type="match status" value="1"/>
</dbReference>